<organism evidence="1">
    <name type="scientific">uncultured Caudovirales phage</name>
    <dbReference type="NCBI Taxonomy" id="2100421"/>
    <lineage>
        <taxon>Viruses</taxon>
        <taxon>Duplodnaviria</taxon>
        <taxon>Heunggongvirae</taxon>
        <taxon>Uroviricota</taxon>
        <taxon>Caudoviricetes</taxon>
        <taxon>Peduoviridae</taxon>
        <taxon>Maltschvirus</taxon>
        <taxon>Maltschvirus maltsch</taxon>
    </lineage>
</organism>
<accession>A0A6J5LDQ0</accession>
<dbReference type="EMBL" id="LR796258">
    <property type="protein sequence ID" value="CAB4132105.1"/>
    <property type="molecule type" value="Genomic_DNA"/>
</dbReference>
<evidence type="ECO:0000313" key="1">
    <source>
        <dbReference type="EMBL" id="CAB4132105.1"/>
    </source>
</evidence>
<sequence>MASTRKRSSYGEKVAAGERPFRYSQEYQDWFRAVRGTADAQAKEDAHERWQRRQHRIALP</sequence>
<gene>
    <name evidence="1" type="ORF">UFOVP134_30</name>
</gene>
<name>A0A6J5LDQ0_9CAUD</name>
<protein>
    <submittedName>
        <fullName evidence="1">Uncharacterized protein</fullName>
    </submittedName>
</protein>
<proteinExistence type="predicted"/>
<reference evidence="1" key="1">
    <citation type="submission" date="2020-04" db="EMBL/GenBank/DDBJ databases">
        <authorList>
            <person name="Chiriac C."/>
            <person name="Salcher M."/>
            <person name="Ghai R."/>
            <person name="Kavagutti S V."/>
        </authorList>
    </citation>
    <scope>NUCLEOTIDE SEQUENCE</scope>
</reference>